<name>A0A3S4MW13_PSEFL</name>
<dbReference type="Proteomes" id="UP000278078">
    <property type="component" value="Chromosome"/>
</dbReference>
<accession>A0A3S4MW13</accession>
<evidence type="ECO:0000313" key="1">
    <source>
        <dbReference type="EMBL" id="VEE50055.1"/>
    </source>
</evidence>
<protein>
    <submittedName>
        <fullName evidence="1">Putative regulator PrlF</fullName>
    </submittedName>
</protein>
<proteinExistence type="predicted"/>
<gene>
    <name evidence="1" type="ORF">NCTC10783_06019</name>
</gene>
<reference evidence="1 2" key="1">
    <citation type="submission" date="2018-12" db="EMBL/GenBank/DDBJ databases">
        <authorList>
            <consortium name="Pathogen Informatics"/>
        </authorList>
    </citation>
    <scope>NUCLEOTIDE SEQUENCE [LARGE SCALE GENOMIC DNA]</scope>
    <source>
        <strain evidence="1 2">NCTC10783</strain>
    </source>
</reference>
<sequence length="60" mass="6526">MKEIRTKGKTAEKFIKSVAEDLGVPAHAIQPVTTDLLHRIDELVGDEAVDLEAPLSQGDE</sequence>
<organism evidence="1 2">
    <name type="scientific">Pseudomonas fluorescens</name>
    <dbReference type="NCBI Taxonomy" id="294"/>
    <lineage>
        <taxon>Bacteria</taxon>
        <taxon>Pseudomonadati</taxon>
        <taxon>Pseudomonadota</taxon>
        <taxon>Gammaproteobacteria</taxon>
        <taxon>Pseudomonadales</taxon>
        <taxon>Pseudomonadaceae</taxon>
        <taxon>Pseudomonas</taxon>
    </lineage>
</organism>
<dbReference type="AlphaFoldDB" id="A0A3S4MW13"/>
<evidence type="ECO:0000313" key="2">
    <source>
        <dbReference type="Proteomes" id="UP000278078"/>
    </source>
</evidence>
<dbReference type="EMBL" id="LR134300">
    <property type="protein sequence ID" value="VEE50055.1"/>
    <property type="molecule type" value="Genomic_DNA"/>
</dbReference>